<gene>
    <name evidence="4" type="ORF">BMR1_02g00525</name>
</gene>
<evidence type="ECO:0000313" key="5">
    <source>
        <dbReference type="Proteomes" id="UP000002899"/>
    </source>
</evidence>
<dbReference type="KEGG" id="bmic:BMR1_02g00525"/>
<keyword evidence="1" id="KW-0103">Bromodomain</keyword>
<dbReference type="SUPFAM" id="SSF47370">
    <property type="entry name" value="Bromodomain"/>
    <property type="match status" value="1"/>
</dbReference>
<dbReference type="AlphaFoldDB" id="A0A1R4A9Y4"/>
<feature type="compositionally biased region" description="Low complexity" evidence="2">
    <location>
        <begin position="309"/>
        <end position="319"/>
    </location>
</feature>
<dbReference type="InterPro" id="IPR001487">
    <property type="entry name" value="Bromodomain"/>
</dbReference>
<dbReference type="Pfam" id="PF00439">
    <property type="entry name" value="Bromodomain"/>
    <property type="match status" value="1"/>
</dbReference>
<feature type="compositionally biased region" description="Basic residues" evidence="2">
    <location>
        <begin position="299"/>
        <end position="308"/>
    </location>
</feature>
<reference evidence="4 5" key="3">
    <citation type="journal article" date="2016" name="Sci. Rep.">
        <title>Genome-wide diversity and gene expression profiling of Babesia microti isolates identify polymorphic genes that mediate host-pathogen interactions.</title>
        <authorList>
            <person name="Silva J.C."/>
            <person name="Cornillot E."/>
            <person name="McCracken C."/>
            <person name="Usmani-Brown S."/>
            <person name="Dwivedi A."/>
            <person name="Ifeonu O.O."/>
            <person name="Crabtree J."/>
            <person name="Gotia H.T."/>
            <person name="Virji A.Z."/>
            <person name="Reynes C."/>
            <person name="Colinge J."/>
            <person name="Kumar V."/>
            <person name="Lawres L."/>
            <person name="Pazzi J.E."/>
            <person name="Pablo J.V."/>
            <person name="Hung C."/>
            <person name="Brancato J."/>
            <person name="Kumari P."/>
            <person name="Orvis J."/>
            <person name="Tretina K."/>
            <person name="Chibucos M."/>
            <person name="Ott S."/>
            <person name="Sadzewicz L."/>
            <person name="Sengamalay N."/>
            <person name="Shetty A.C."/>
            <person name="Su Q."/>
            <person name="Tallon L."/>
            <person name="Fraser C.M."/>
            <person name="Frutos R."/>
            <person name="Molina D.M."/>
            <person name="Krause P.J."/>
            <person name="Ben Mamoun C."/>
        </authorList>
    </citation>
    <scope>NUCLEOTIDE SEQUENCE [LARGE SCALE GENOMIC DNA]</scope>
    <source>
        <strain evidence="4 5">RI</strain>
    </source>
</reference>
<evidence type="ECO:0000313" key="4">
    <source>
        <dbReference type="EMBL" id="SJK85812.1"/>
    </source>
</evidence>
<evidence type="ECO:0000256" key="1">
    <source>
        <dbReference type="ARBA" id="ARBA00023117"/>
    </source>
</evidence>
<dbReference type="EMBL" id="FO082872">
    <property type="protein sequence ID" value="SJK85812.1"/>
    <property type="molecule type" value="Genomic_DNA"/>
</dbReference>
<dbReference type="Proteomes" id="UP000002899">
    <property type="component" value="Chromosome II"/>
</dbReference>
<evidence type="ECO:0000259" key="3">
    <source>
        <dbReference type="Pfam" id="PF00439"/>
    </source>
</evidence>
<feature type="domain" description="Bromo" evidence="3">
    <location>
        <begin position="177"/>
        <end position="223"/>
    </location>
</feature>
<sequence length="620" mass="70805">MEIRGELSLSFQDVCNINKEISSSGFQFQELSSVVRTISKPTNMSYRKLKTELDLNKHDSIVSLKSESYDHMVSPVRSRRAIKAPLKYEESGSEDSGSSFSKSKRIKGLTNDKWTIQKGGSKYISRIGQPRGMKRREPSKGEMMWRNACLKILQSQKRQPYSSLFMHRSFNASQQINIDLEMIESNLQSGKYTNPYWWQHDMRQLCFNIFVNSMPDQEIWQQSKQFIIDFENQCKEITRANPYYKFNTIEVEPKVKTIPQRVIHRNIKKIEQVFYSSDESNYSDLDNCKVSRSNFAQEKKKRPVRSPAKKTSAPKKSPSIMDSPPRYSFYQVAPEFGPILDPPGIQKISSNDRPLNSSQRRTLEHNMSLLAPNQRKVVLELIQDDLGILAESHMHDKKFTFDIELISIEKQKRVFMYVNKLIRANLEMIQGSKGHGKREHENSFSQDFLKLKSDNKLSKPSEIFDSSSSSSFSLSDSDKDAFEDSANCSISFSQTKQPSSTTSIGISNIYNTIDANNSHKIDPFNNFYDNSGDSQLNMLPEYSPVTDEREKLHIGDIVGKSPGFFGSIQNFQPIPTSAPSTSSAWPEWKGQVIQQGLVSQNGVPPRSADERIAEGFDARI</sequence>
<keyword evidence="5" id="KW-1185">Reference proteome</keyword>
<accession>A0A1R4A9Y4</accession>
<evidence type="ECO:0000256" key="2">
    <source>
        <dbReference type="SAM" id="MobiDB-lite"/>
    </source>
</evidence>
<reference evidence="4 5" key="1">
    <citation type="journal article" date="2012" name="Nucleic Acids Res.">
        <title>Sequencing of the smallest Apicomplexan genome from the human pathogen Babesia microti.</title>
        <authorList>
            <person name="Cornillot E."/>
            <person name="Hadj-Kaddour K."/>
            <person name="Dassouli A."/>
            <person name="Noel B."/>
            <person name="Ranwez V."/>
            <person name="Vacherie B."/>
            <person name="Augagneur Y."/>
            <person name="Bres V."/>
            <person name="Duclos A."/>
            <person name="Randazzo S."/>
            <person name="Carcy B."/>
            <person name="Debierre-Grockiego F."/>
            <person name="Delbecq S."/>
            <person name="Moubri-Menage K."/>
            <person name="Shams-Eldin H."/>
            <person name="Usmani-Brown S."/>
            <person name="Bringaud F."/>
            <person name="Wincker P."/>
            <person name="Vivares C.P."/>
            <person name="Schwarz R.T."/>
            <person name="Schetters T.P."/>
            <person name="Krause P.J."/>
            <person name="Gorenflot A."/>
            <person name="Berry V."/>
            <person name="Barbe V."/>
            <person name="Ben Mamoun C."/>
        </authorList>
    </citation>
    <scope>NUCLEOTIDE SEQUENCE [LARGE SCALE GENOMIC DNA]</scope>
    <source>
        <strain evidence="4 5">RI</strain>
    </source>
</reference>
<dbReference type="GeneID" id="24423895"/>
<feature type="region of interest" description="Disordered" evidence="2">
    <location>
        <begin position="294"/>
        <end position="326"/>
    </location>
</feature>
<dbReference type="OrthoDB" id="21449at2759"/>
<name>A0A1R4A9Y4_BABMR</name>
<protein>
    <submittedName>
        <fullName evidence="4">Bromodomain protein, putative</fullName>
    </submittedName>
</protein>
<dbReference type="Gene3D" id="1.20.920.10">
    <property type="entry name" value="Bromodomain-like"/>
    <property type="match status" value="1"/>
</dbReference>
<organism evidence="4 5">
    <name type="scientific">Babesia microti (strain RI)</name>
    <dbReference type="NCBI Taxonomy" id="1133968"/>
    <lineage>
        <taxon>Eukaryota</taxon>
        <taxon>Sar</taxon>
        <taxon>Alveolata</taxon>
        <taxon>Apicomplexa</taxon>
        <taxon>Aconoidasida</taxon>
        <taxon>Piroplasmida</taxon>
        <taxon>Babesiidae</taxon>
        <taxon>Babesia</taxon>
    </lineage>
</organism>
<dbReference type="InterPro" id="IPR036427">
    <property type="entry name" value="Bromodomain-like_sf"/>
</dbReference>
<dbReference type="RefSeq" id="XP_021338031.1">
    <property type="nucleotide sequence ID" value="XM_021483066.1"/>
</dbReference>
<dbReference type="VEuPathDB" id="PiroplasmaDB:BMR1_02g00525"/>
<reference evidence="4 5" key="2">
    <citation type="journal article" date="2013" name="PLoS ONE">
        <title>Whole genome mapping and re-organization of the nuclear and mitochondrial genomes of Babesia microti isolates.</title>
        <authorList>
            <person name="Cornillot E."/>
            <person name="Dassouli A."/>
            <person name="Garg A."/>
            <person name="Pachikara N."/>
            <person name="Randazzo S."/>
            <person name="Depoix D."/>
            <person name="Carcy B."/>
            <person name="Delbecq S."/>
            <person name="Frutos R."/>
            <person name="Silva J.C."/>
            <person name="Sutton R."/>
            <person name="Krause P.J."/>
            <person name="Mamoun C.B."/>
        </authorList>
    </citation>
    <scope>NUCLEOTIDE SEQUENCE [LARGE SCALE GENOMIC DNA]</scope>
    <source>
        <strain evidence="4 5">RI</strain>
    </source>
</reference>
<proteinExistence type="predicted"/>